<feature type="compositionally biased region" description="Basic residues" evidence="1">
    <location>
        <begin position="579"/>
        <end position="588"/>
    </location>
</feature>
<dbReference type="GO" id="GO:0044732">
    <property type="term" value="C:mitotic spindle pole body"/>
    <property type="evidence" value="ECO:0007669"/>
    <property type="project" value="TreeGrafter"/>
</dbReference>
<feature type="region of interest" description="Disordered" evidence="1">
    <location>
        <begin position="40"/>
        <end position="73"/>
    </location>
</feature>
<feature type="compositionally biased region" description="Basic and acidic residues" evidence="1">
    <location>
        <begin position="52"/>
        <end position="67"/>
    </location>
</feature>
<feature type="region of interest" description="Disordered" evidence="1">
    <location>
        <begin position="883"/>
        <end position="939"/>
    </location>
</feature>
<dbReference type="PANTHER" id="PTHR35140">
    <property type="entry name" value="MITOTIC CHECK POINT PROTEIN BFA1"/>
    <property type="match status" value="1"/>
</dbReference>
<dbReference type="STRING" id="28573.A0A0U1LLF5"/>
<feature type="compositionally biased region" description="Basic and acidic residues" evidence="1">
    <location>
        <begin position="929"/>
        <end position="939"/>
    </location>
</feature>
<feature type="compositionally biased region" description="Polar residues" evidence="1">
    <location>
        <begin position="687"/>
        <end position="707"/>
    </location>
</feature>
<dbReference type="GO" id="GO:0031578">
    <property type="term" value="P:mitotic spindle orientation checkpoint signaling"/>
    <property type="evidence" value="ECO:0007669"/>
    <property type="project" value="TreeGrafter"/>
</dbReference>
<feature type="region of interest" description="Disordered" evidence="1">
    <location>
        <begin position="684"/>
        <end position="773"/>
    </location>
</feature>
<dbReference type="EMBL" id="CVMT01000001">
    <property type="protein sequence ID" value="CRG83236.1"/>
    <property type="molecule type" value="Genomic_DNA"/>
</dbReference>
<feature type="compositionally biased region" description="Low complexity" evidence="1">
    <location>
        <begin position="297"/>
        <end position="311"/>
    </location>
</feature>
<dbReference type="AlphaFoldDB" id="A0A0U1LLF5"/>
<dbReference type="OrthoDB" id="19159at2759"/>
<feature type="compositionally biased region" description="Polar residues" evidence="1">
    <location>
        <begin position="489"/>
        <end position="502"/>
    </location>
</feature>
<dbReference type="OMA" id="DWGEGSL"/>
<evidence type="ECO:0000313" key="3">
    <source>
        <dbReference type="Proteomes" id="UP000054383"/>
    </source>
</evidence>
<proteinExistence type="predicted"/>
<sequence length="975" mass="106482">MQSDNLHLLQGEAAALVESWDDDGDLQCLDDTHFQAVSTTTSVTGSVRRSGGHRDSVSSRLSVRSDIESNPGDEDWQVLLRDNDETATEEAIASARSAGIPIPNGVPKSALTGGAIKKLQAKHVRKSTIDDWSEDLDFPMDAELSLRPRERPLFPESLQHINPQLMASPSKPAPAIDLDAFRESDETAIQIEKPADALGNPKQISERDHVKDVPTIKIAKSGPAEPQPTNDFGGDKDMDDFEKDFEFPAENAILKLSAPKDITPNAPSMNDDAWDIDWAEGSIGVRFGGTKRDGRSTHSSSISAFSPSVSSCLTAESDDSLEGLILPDGPIDFGEALKKRQEPSTTPDVSPKSQPVSKRVNEHKDFFDDLDIDDDNVFASMKPGVNRNVKRKIAHTPTPSRSEKTITFTNKTPSTTITRIPRLSGHDRSHSNLEPVSESGAPIVKFRRPQSRLSGHASRSSVSSIHASHTSPPATPSSRARRSLGSRISGENTRTDTTTSAQLLKAKRSMPSMRAYDPSSSSTPLPRPSSRQDGPTFIPQSIRPKTPVDRATTSSRLANRQSHAPFLPAGASPGQSHHASVKYTRHSRRSDSEDFANSKSTARFAHPTSQRHNSDTTGDYTNVTAKRTVTRPARRRNYGDGSELESFDDLPTSAVAESRFVKSPVGHGAPRSIRSRLTHTPLALSQRAETSSSSAAQLNSPRTTSFTPRFARDTNASRNAREQRIASFSLPSRDRGSTALAPLSTNWKGQHHSQGSESVLTLRSKKGKSAKARPQLIRPMGTGVSETKQIKGMQYNPATYRWEGNENTVAGFDVVTRPKSPKAAPALIASMGATKDAQVVGNMVFDPQRMCWMKLASSPAGGEGAPVVYDESEDVFAGLEDLQDKPDSSRHKRVLSGSANDMDVSDDQSGGDSSEEWPITEEFDVGPEFVKRQRAEEDRWRRKVAKWVTSERQRFGDGWRWSIRDLIPSDNASVS</sequence>
<name>A0A0U1LLF5_TALIS</name>
<dbReference type="Proteomes" id="UP000054383">
    <property type="component" value="Unassembled WGS sequence"/>
</dbReference>
<evidence type="ECO:0000313" key="2">
    <source>
        <dbReference type="EMBL" id="CRG83236.1"/>
    </source>
</evidence>
<dbReference type="GO" id="GO:1990334">
    <property type="term" value="C:Bfa1-Bub2 complex"/>
    <property type="evidence" value="ECO:0007669"/>
    <property type="project" value="InterPro"/>
</dbReference>
<feature type="region of interest" description="Disordered" evidence="1">
    <location>
        <begin position="332"/>
        <end position="362"/>
    </location>
</feature>
<gene>
    <name evidence="2" type="ORF">PISL3812_00587</name>
</gene>
<dbReference type="GO" id="GO:0005096">
    <property type="term" value="F:GTPase activator activity"/>
    <property type="evidence" value="ECO:0007669"/>
    <property type="project" value="InterPro"/>
</dbReference>
<feature type="region of interest" description="Disordered" evidence="1">
    <location>
        <begin position="388"/>
        <end position="649"/>
    </location>
</feature>
<keyword evidence="3" id="KW-1185">Reference proteome</keyword>
<evidence type="ECO:0008006" key="4">
    <source>
        <dbReference type="Google" id="ProtNLM"/>
    </source>
</evidence>
<accession>A0A0U1LLF5</accession>
<reference evidence="2 3" key="1">
    <citation type="submission" date="2015-04" db="EMBL/GenBank/DDBJ databases">
        <authorList>
            <person name="Syromyatnikov M.Y."/>
            <person name="Popov V.N."/>
        </authorList>
    </citation>
    <scope>NUCLEOTIDE SEQUENCE [LARGE SCALE GENOMIC DNA]</scope>
    <source>
        <strain evidence="2">WF-38-12</strain>
    </source>
</reference>
<feature type="compositionally biased region" description="Acidic residues" evidence="1">
    <location>
        <begin position="913"/>
        <end position="925"/>
    </location>
</feature>
<feature type="compositionally biased region" description="Polar residues" evidence="1">
    <location>
        <begin position="743"/>
        <end position="761"/>
    </location>
</feature>
<feature type="compositionally biased region" description="Polar residues" evidence="1">
    <location>
        <begin position="551"/>
        <end position="562"/>
    </location>
</feature>
<protein>
    <recommendedName>
        <fullName evidence="4">Protein byr4</fullName>
    </recommendedName>
</protein>
<organism evidence="2 3">
    <name type="scientific">Talaromyces islandicus</name>
    <name type="common">Penicillium islandicum</name>
    <dbReference type="NCBI Taxonomy" id="28573"/>
    <lineage>
        <taxon>Eukaryota</taxon>
        <taxon>Fungi</taxon>
        <taxon>Dikarya</taxon>
        <taxon>Ascomycota</taxon>
        <taxon>Pezizomycotina</taxon>
        <taxon>Eurotiomycetes</taxon>
        <taxon>Eurotiomycetidae</taxon>
        <taxon>Eurotiales</taxon>
        <taxon>Trichocomaceae</taxon>
        <taxon>Talaromyces</taxon>
        <taxon>Talaromyces sect. Islandici</taxon>
    </lineage>
</organism>
<feature type="compositionally biased region" description="Low complexity" evidence="1">
    <location>
        <begin position="451"/>
        <end position="478"/>
    </location>
</feature>
<feature type="region of interest" description="Disordered" evidence="1">
    <location>
        <begin position="212"/>
        <end position="241"/>
    </location>
</feature>
<evidence type="ECO:0000256" key="1">
    <source>
        <dbReference type="SAM" id="MobiDB-lite"/>
    </source>
</evidence>
<feature type="compositionally biased region" description="Low complexity" evidence="1">
    <location>
        <begin position="40"/>
        <end position="49"/>
    </location>
</feature>
<feature type="compositionally biased region" description="Polar residues" evidence="1">
    <location>
        <begin position="343"/>
        <end position="356"/>
    </location>
</feature>
<feature type="compositionally biased region" description="Polar residues" evidence="1">
    <location>
        <begin position="397"/>
        <end position="418"/>
    </location>
</feature>
<feature type="region of interest" description="Disordered" evidence="1">
    <location>
        <begin position="287"/>
        <end position="311"/>
    </location>
</feature>
<dbReference type="PANTHER" id="PTHR35140:SF1">
    <property type="entry name" value="MITOTIC CHECK POINT PROTEIN BFA1"/>
    <property type="match status" value="1"/>
</dbReference>
<dbReference type="InterPro" id="IPR034586">
    <property type="entry name" value="Bfa1/Byr4"/>
</dbReference>
<feature type="compositionally biased region" description="Polar residues" evidence="1">
    <location>
        <begin position="595"/>
        <end position="627"/>
    </location>
</feature>